<sequence length="405" mass="45998">MQISGMLPDVWALLPPAGGCRSLAEVKHCSSFFESKSVFSPKNNFAYCPKLEVGQEKVRTRSFMVRASGNSDGDLIRLAPLQLESPVGQLLSQIIQTHPHLLQVTVDQELEKLQSQRDAQRETTAPSSQDLLLYKRISQVKEKERRKTLEEIIYCLIVQRFVENNISMIPKISATSDPTGRVDFWPNQEQKLESVHSPEAFEMILSHLSLVLGERVVGPLDTIIQISKIKLGKLYAASVMYGYFLRRVDERYQLERSMNTLPEGFGEDLIKFEEPKPEKQLWDPDSLIRIYPDDGDGESIIESSNEEKSYKLRSYVMYLDAETLQRYATIRSKEAISLIEKQTQSLFGRPDITVTEDGALDASNDEVVSLTFSGLTMLVLEAVAFGSFLWDTENYVESKYNFINS</sequence>
<organism evidence="1 2">
    <name type="scientific">Penstemon smallii</name>
    <dbReference type="NCBI Taxonomy" id="265156"/>
    <lineage>
        <taxon>Eukaryota</taxon>
        <taxon>Viridiplantae</taxon>
        <taxon>Streptophyta</taxon>
        <taxon>Embryophyta</taxon>
        <taxon>Tracheophyta</taxon>
        <taxon>Spermatophyta</taxon>
        <taxon>Magnoliopsida</taxon>
        <taxon>eudicotyledons</taxon>
        <taxon>Gunneridae</taxon>
        <taxon>Pentapetalae</taxon>
        <taxon>asterids</taxon>
        <taxon>lamiids</taxon>
        <taxon>Lamiales</taxon>
        <taxon>Plantaginaceae</taxon>
        <taxon>Cheloneae</taxon>
        <taxon>Penstemon</taxon>
    </lineage>
</organism>
<evidence type="ECO:0008006" key="3">
    <source>
        <dbReference type="Google" id="ProtNLM"/>
    </source>
</evidence>
<dbReference type="Proteomes" id="UP001634393">
    <property type="component" value="Unassembled WGS sequence"/>
</dbReference>
<comment type="caution">
    <text evidence="1">The sequence shown here is derived from an EMBL/GenBank/DDBJ whole genome shotgun (WGS) entry which is preliminary data.</text>
</comment>
<evidence type="ECO:0000313" key="2">
    <source>
        <dbReference type="Proteomes" id="UP001634393"/>
    </source>
</evidence>
<name>A0ABD3TD58_9LAMI</name>
<keyword evidence="2" id="KW-1185">Reference proteome</keyword>
<dbReference type="PANTHER" id="PTHR31808:SF2">
    <property type="entry name" value="OS04G0596300 PROTEIN"/>
    <property type="match status" value="1"/>
</dbReference>
<gene>
    <name evidence="1" type="ORF">ACJIZ3_009657</name>
</gene>
<dbReference type="InterPro" id="IPR008479">
    <property type="entry name" value="DUF760"/>
</dbReference>
<dbReference type="InterPro" id="IPR038925">
    <property type="entry name" value="At3g17800-like"/>
</dbReference>
<dbReference type="AlphaFoldDB" id="A0ABD3TD58"/>
<evidence type="ECO:0000313" key="1">
    <source>
        <dbReference type="EMBL" id="KAL3834921.1"/>
    </source>
</evidence>
<reference evidence="1 2" key="1">
    <citation type="submission" date="2024-12" db="EMBL/GenBank/DDBJ databases">
        <title>The unique morphological basis and parallel evolutionary history of personate flowers in Penstemon.</title>
        <authorList>
            <person name="Depatie T.H."/>
            <person name="Wessinger C.A."/>
        </authorList>
    </citation>
    <scope>NUCLEOTIDE SEQUENCE [LARGE SCALE GENOMIC DNA]</scope>
    <source>
        <strain evidence="1">WTNN_2</strain>
        <tissue evidence="1">Leaf</tissue>
    </source>
</reference>
<dbReference type="EMBL" id="JBJXBP010000004">
    <property type="protein sequence ID" value="KAL3834921.1"/>
    <property type="molecule type" value="Genomic_DNA"/>
</dbReference>
<dbReference type="PANTHER" id="PTHR31808">
    <property type="entry name" value="EXPRESSED PROTEIN"/>
    <property type="match status" value="1"/>
</dbReference>
<proteinExistence type="predicted"/>
<protein>
    <recommendedName>
        <fullName evidence="3">UV-B-induced protein At3g17800, chloroplastic-like</fullName>
    </recommendedName>
</protein>
<accession>A0ABD3TD58</accession>
<dbReference type="Pfam" id="PF05542">
    <property type="entry name" value="DUF760"/>
    <property type="match status" value="1"/>
</dbReference>